<dbReference type="PANTHER" id="PTHR33303:SF2">
    <property type="entry name" value="COA-BINDING DOMAIN-CONTAINING PROTEIN"/>
    <property type="match status" value="1"/>
</dbReference>
<evidence type="ECO:0000313" key="4">
    <source>
        <dbReference type="Proteomes" id="UP000716004"/>
    </source>
</evidence>
<organism evidence="2 4">
    <name type="scientific">Candidatus Sysuiplasma superficiale</name>
    <dbReference type="NCBI Taxonomy" id="2823368"/>
    <lineage>
        <taxon>Archaea</taxon>
        <taxon>Methanobacteriati</taxon>
        <taxon>Thermoplasmatota</taxon>
        <taxon>Thermoplasmata</taxon>
        <taxon>Candidatus Sysuiplasmatales</taxon>
        <taxon>Candidatus Sysuiplasmataceae</taxon>
        <taxon>Candidatus Sysuiplasma</taxon>
    </lineage>
</organism>
<dbReference type="Pfam" id="PF13380">
    <property type="entry name" value="CoA_binding_2"/>
    <property type="match status" value="1"/>
</dbReference>
<reference evidence="2" key="1">
    <citation type="submission" date="2021-04" db="EMBL/GenBank/DDBJ databases">
        <title>Genomic insights into ecological role and evolution of a novel Thermoplasmata order Candidatus Sysuiplasmatales.</title>
        <authorList>
            <person name="Yuan Y."/>
        </authorList>
    </citation>
    <scope>NUCLEOTIDE SEQUENCE</scope>
    <source>
        <strain evidence="3">TUT19-bin139</strain>
        <strain evidence="2">YP2-bin.285</strain>
    </source>
</reference>
<protein>
    <submittedName>
        <fullName evidence="2">CoA-binding protein</fullName>
    </submittedName>
</protein>
<evidence type="ECO:0000259" key="1">
    <source>
        <dbReference type="SMART" id="SM00881"/>
    </source>
</evidence>
<feature type="domain" description="CoA-binding" evidence="1">
    <location>
        <begin position="9"/>
        <end position="110"/>
    </location>
</feature>
<accession>A0A8J7YJA4</accession>
<dbReference type="SUPFAM" id="SSF51735">
    <property type="entry name" value="NAD(P)-binding Rossmann-fold domains"/>
    <property type="match status" value="1"/>
</dbReference>
<dbReference type="Proteomes" id="UP000716004">
    <property type="component" value="Unassembled WGS sequence"/>
</dbReference>
<dbReference type="EMBL" id="JAGVSJ010000008">
    <property type="protein sequence ID" value="MBX8631742.1"/>
    <property type="molecule type" value="Genomic_DNA"/>
</dbReference>
<dbReference type="PANTHER" id="PTHR33303">
    <property type="entry name" value="CYTOPLASMIC PROTEIN-RELATED"/>
    <property type="match status" value="1"/>
</dbReference>
<evidence type="ECO:0000313" key="2">
    <source>
        <dbReference type="EMBL" id="MBX8631742.1"/>
    </source>
</evidence>
<dbReference type="SMART" id="SM00881">
    <property type="entry name" value="CoA_binding"/>
    <property type="match status" value="1"/>
</dbReference>
<evidence type="ECO:0000313" key="3">
    <source>
        <dbReference type="EMBL" id="MBX8643309.1"/>
    </source>
</evidence>
<dbReference type="Proteomes" id="UP000750197">
    <property type="component" value="Unassembled WGS sequence"/>
</dbReference>
<gene>
    <name evidence="2" type="ORF">J9259_04380</name>
    <name evidence="3" type="ORF">KIY12_01060</name>
</gene>
<dbReference type="InterPro" id="IPR003781">
    <property type="entry name" value="CoA-bd"/>
</dbReference>
<sequence length="147" mass="16285">MDTEIDGVFRDFRTVAVVGLSKDPGKDSHRVAKFLMDRGFNVIPVNPTADSVLERKAFPSLGSLPDELKSQLEIVNIFRPSSDVPSIVDEVLTIRQRFGRPFVIWMQLGIRNDSAAAKAASAGMTVIQDRCMMVEGSSREQLLGFRT</sequence>
<dbReference type="EMBL" id="JAHEAC010000004">
    <property type="protein sequence ID" value="MBX8643309.1"/>
    <property type="molecule type" value="Genomic_DNA"/>
</dbReference>
<dbReference type="InterPro" id="IPR036291">
    <property type="entry name" value="NAD(P)-bd_dom_sf"/>
</dbReference>
<comment type="caution">
    <text evidence="2">The sequence shown here is derived from an EMBL/GenBank/DDBJ whole genome shotgun (WGS) entry which is preliminary data.</text>
</comment>
<name>A0A8J7YJA4_9ARCH</name>
<dbReference type="Gene3D" id="3.40.50.720">
    <property type="entry name" value="NAD(P)-binding Rossmann-like Domain"/>
    <property type="match status" value="1"/>
</dbReference>
<proteinExistence type="predicted"/>
<dbReference type="AlphaFoldDB" id="A0A8J7YJA4"/>